<organism evidence="1 2">
    <name type="scientific">Choristoneura fumiferana</name>
    <name type="common">Spruce budworm moth</name>
    <name type="synonym">Archips fumiferana</name>
    <dbReference type="NCBI Taxonomy" id="7141"/>
    <lineage>
        <taxon>Eukaryota</taxon>
        <taxon>Metazoa</taxon>
        <taxon>Ecdysozoa</taxon>
        <taxon>Arthropoda</taxon>
        <taxon>Hexapoda</taxon>
        <taxon>Insecta</taxon>
        <taxon>Pterygota</taxon>
        <taxon>Neoptera</taxon>
        <taxon>Endopterygota</taxon>
        <taxon>Lepidoptera</taxon>
        <taxon>Glossata</taxon>
        <taxon>Ditrysia</taxon>
        <taxon>Tortricoidea</taxon>
        <taxon>Tortricidae</taxon>
        <taxon>Tortricinae</taxon>
        <taxon>Choristoneura</taxon>
    </lineage>
</organism>
<proteinExistence type="predicted"/>
<dbReference type="EMBL" id="CM046131">
    <property type="protein sequence ID" value="KAI8429485.1"/>
    <property type="molecule type" value="Genomic_DNA"/>
</dbReference>
<protein>
    <submittedName>
        <fullName evidence="1">Uncharacterized protein</fullName>
    </submittedName>
</protein>
<evidence type="ECO:0000313" key="2">
    <source>
        <dbReference type="Proteomes" id="UP001064048"/>
    </source>
</evidence>
<sequence>MPKGRVRASLHGRGRLLMPKGRSALRCTYEEDSDAERAGPRFAARTRKTPDAEGAGPRFAARTRRLLMPKGGSRWLHGRGRLLCPARMFTPPLPYWAHFTFCTFGTRNSIILNRSCTISRGQFTRRPLYPALIASPAVGLTKQLKKLNANWSDSILGYRGQNCEIDIDDCPGNLCQNGATCIDELNTYSCECPPTFTGSLCETTSTSAL</sequence>
<name>A0ACC0JZW4_CHOFU</name>
<evidence type="ECO:0000313" key="1">
    <source>
        <dbReference type="EMBL" id="KAI8429485.1"/>
    </source>
</evidence>
<reference evidence="1 2" key="1">
    <citation type="journal article" date="2022" name="Genome Biol. Evol.">
        <title>The Spruce Budworm Genome: Reconstructing the Evolutionary History of Antifreeze Proteins.</title>
        <authorList>
            <person name="Beliveau C."/>
            <person name="Gagne P."/>
            <person name="Picq S."/>
            <person name="Vernygora O."/>
            <person name="Keeling C.I."/>
            <person name="Pinkney K."/>
            <person name="Doucet D."/>
            <person name="Wen F."/>
            <person name="Johnston J.S."/>
            <person name="Maaroufi H."/>
            <person name="Boyle B."/>
            <person name="Laroche J."/>
            <person name="Dewar K."/>
            <person name="Juretic N."/>
            <person name="Blackburn G."/>
            <person name="Nisole A."/>
            <person name="Brunet B."/>
            <person name="Brandao M."/>
            <person name="Lumley L."/>
            <person name="Duan J."/>
            <person name="Quan G."/>
            <person name="Lucarotti C.J."/>
            <person name="Roe A.D."/>
            <person name="Sperling F.A.H."/>
            <person name="Levesque R.C."/>
            <person name="Cusson M."/>
        </authorList>
    </citation>
    <scope>NUCLEOTIDE SEQUENCE [LARGE SCALE GENOMIC DNA]</scope>
    <source>
        <strain evidence="1">Glfc:IPQL:Cfum</strain>
    </source>
</reference>
<gene>
    <name evidence="1" type="ORF">MSG28_000120</name>
</gene>
<dbReference type="Proteomes" id="UP001064048">
    <property type="component" value="Chromosome Z"/>
</dbReference>
<keyword evidence="2" id="KW-1185">Reference proteome</keyword>
<comment type="caution">
    <text evidence="1">The sequence shown here is derived from an EMBL/GenBank/DDBJ whole genome shotgun (WGS) entry which is preliminary data.</text>
</comment>
<accession>A0ACC0JZW4</accession>